<evidence type="ECO:0000259" key="1">
    <source>
        <dbReference type="Pfam" id="PF13649"/>
    </source>
</evidence>
<dbReference type="InterPro" id="IPR029063">
    <property type="entry name" value="SAM-dependent_MTases_sf"/>
</dbReference>
<dbReference type="EMBL" id="CP072748">
    <property type="protein sequence ID" value="QTX12155.1"/>
    <property type="molecule type" value="Genomic_DNA"/>
</dbReference>
<dbReference type="AlphaFoldDB" id="A0A8B0SM11"/>
<proteinExistence type="predicted"/>
<dbReference type="PANTHER" id="PTHR43464">
    <property type="entry name" value="METHYLTRANSFERASE"/>
    <property type="match status" value="1"/>
</dbReference>
<dbReference type="SUPFAM" id="SSF53335">
    <property type="entry name" value="S-adenosyl-L-methionine-dependent methyltransferases"/>
    <property type="match status" value="1"/>
</dbReference>
<reference evidence="2 4" key="1">
    <citation type="submission" date="2021-03" db="EMBL/GenBank/DDBJ databases">
        <title>Draft genome and methylome analysis of Thiotrix fructosivoruns ATCC 49748.</title>
        <authorList>
            <person name="Fomenkov A."/>
            <person name="Grabovich M.Y."/>
            <person name="Roberts R.J."/>
        </authorList>
    </citation>
    <scope>NUCLEOTIDE SEQUENCE [LARGE SCALE GENOMIC DNA]</scope>
    <source>
        <strain evidence="2 4">ATCC 49748</strain>
    </source>
</reference>
<dbReference type="RefSeq" id="WP_207250052.1">
    <property type="nucleotide sequence ID" value="NZ_JAFMPM010000006.1"/>
</dbReference>
<dbReference type="Pfam" id="PF13649">
    <property type="entry name" value="Methyltransf_25"/>
    <property type="match status" value="1"/>
</dbReference>
<accession>A0A8B0SM11</accession>
<protein>
    <submittedName>
        <fullName evidence="3">Class I SAM-dependent methyltransferase</fullName>
    </submittedName>
</protein>
<evidence type="ECO:0000313" key="4">
    <source>
        <dbReference type="Proteomes" id="UP000664466"/>
    </source>
</evidence>
<organism evidence="3">
    <name type="scientific">Thiothrix fructosivorans</name>
    <dbReference type="NCBI Taxonomy" id="111770"/>
    <lineage>
        <taxon>Bacteria</taxon>
        <taxon>Pseudomonadati</taxon>
        <taxon>Pseudomonadota</taxon>
        <taxon>Gammaproteobacteria</taxon>
        <taxon>Thiotrichales</taxon>
        <taxon>Thiotrichaceae</taxon>
        <taxon>Thiothrix</taxon>
    </lineage>
</organism>
<sequence length="321" mass="37084">MKQSVKRLAKQWLLPVPNALRKNQLKPDPAGLAHIEHAIRTHYHQDWRSEAHYSPEKYQEDLQAHLSERLENDRRLIVPWLNKAKPLRGQRILEIGCGTGSSTVALAEQGAQVTGIDIDQGALKVARERAAVYGISAEFQSINANQLLKTFGTNRFDSIIFFASLEHMTLTERLASLRDAWRMLQPGGLLVIIETPNRLWFFDSHTSRLPFFNWLPDKLAFRYSQFSPRENFRELYRQYTPESAEHFLRRGRGMSFHELEIAIGPVQKLKVVSSISSFLGMRYRLKQSAIDREYKALLGKIYPDIHPGFFDDHLYLILAKN</sequence>
<dbReference type="GO" id="GO:0032259">
    <property type="term" value="P:methylation"/>
    <property type="evidence" value="ECO:0007669"/>
    <property type="project" value="UniProtKB-KW"/>
</dbReference>
<keyword evidence="3" id="KW-0808">Transferase</keyword>
<evidence type="ECO:0000313" key="2">
    <source>
        <dbReference type="EMBL" id="MBO0612360.1"/>
    </source>
</evidence>
<gene>
    <name evidence="3" type="ORF">J1836_007470</name>
    <name evidence="2" type="ORF">J1836_05355</name>
</gene>
<keyword evidence="4" id="KW-1185">Reference proteome</keyword>
<evidence type="ECO:0000313" key="3">
    <source>
        <dbReference type="EMBL" id="QTX12155.1"/>
    </source>
</evidence>
<dbReference type="Proteomes" id="UP000664466">
    <property type="component" value="Unassembled WGS sequence"/>
</dbReference>
<dbReference type="Gene3D" id="3.40.50.150">
    <property type="entry name" value="Vaccinia Virus protein VP39"/>
    <property type="match status" value="1"/>
</dbReference>
<feature type="domain" description="Methyltransferase" evidence="1">
    <location>
        <begin position="92"/>
        <end position="188"/>
    </location>
</feature>
<dbReference type="EMBL" id="JAFMPM010000006">
    <property type="protein sequence ID" value="MBO0612360.1"/>
    <property type="molecule type" value="Genomic_DNA"/>
</dbReference>
<dbReference type="CDD" id="cd02440">
    <property type="entry name" value="AdoMet_MTases"/>
    <property type="match status" value="1"/>
</dbReference>
<name>A0A8B0SM11_9GAMM</name>
<dbReference type="GO" id="GO:0008168">
    <property type="term" value="F:methyltransferase activity"/>
    <property type="evidence" value="ECO:0007669"/>
    <property type="project" value="UniProtKB-KW"/>
</dbReference>
<keyword evidence="3" id="KW-0489">Methyltransferase</keyword>
<dbReference type="InterPro" id="IPR041698">
    <property type="entry name" value="Methyltransf_25"/>
</dbReference>
<reference evidence="3" key="2">
    <citation type="submission" date="2021-04" db="EMBL/GenBank/DDBJ databases">
        <title>Complete Genome and methylome analysis of Thiothrix fructosivorans ATCC 49748.</title>
        <authorList>
            <person name="Fomenkov A."/>
            <person name="Sun L."/>
            <person name="Vincze T."/>
            <person name="Grabovich M.Y."/>
            <person name="Roberts R.J."/>
        </authorList>
    </citation>
    <scope>NUCLEOTIDE SEQUENCE</scope>
    <source>
        <strain evidence="3">ATCC 49748</strain>
    </source>
</reference>